<proteinExistence type="predicted"/>
<protein>
    <submittedName>
        <fullName evidence="3">Putative secreted protein</fullName>
    </submittedName>
</protein>
<accession>A0A2M4B4Q3</accession>
<name>A0A2M4B4Q3_9DIPT</name>
<dbReference type="AlphaFoldDB" id="A0A2M4B4Q3"/>
<organism evidence="3">
    <name type="scientific">Anopheles triannulatus</name>
    <dbReference type="NCBI Taxonomy" id="58253"/>
    <lineage>
        <taxon>Eukaryota</taxon>
        <taxon>Metazoa</taxon>
        <taxon>Ecdysozoa</taxon>
        <taxon>Arthropoda</taxon>
        <taxon>Hexapoda</taxon>
        <taxon>Insecta</taxon>
        <taxon>Pterygota</taxon>
        <taxon>Neoptera</taxon>
        <taxon>Endopterygota</taxon>
        <taxon>Diptera</taxon>
        <taxon>Nematocera</taxon>
        <taxon>Culicoidea</taxon>
        <taxon>Culicidae</taxon>
        <taxon>Anophelinae</taxon>
        <taxon>Anopheles</taxon>
    </lineage>
</organism>
<reference evidence="3" key="1">
    <citation type="submission" date="2018-01" db="EMBL/GenBank/DDBJ databases">
        <title>An insight into the sialome of Amazonian anophelines.</title>
        <authorList>
            <person name="Ribeiro J.M."/>
            <person name="Scarpassa V."/>
            <person name="Calvo E."/>
        </authorList>
    </citation>
    <scope>NUCLEOTIDE SEQUENCE</scope>
    <source>
        <tissue evidence="3">Salivary glands</tissue>
    </source>
</reference>
<keyword evidence="2" id="KW-0732">Signal</keyword>
<evidence type="ECO:0000313" key="3">
    <source>
        <dbReference type="EMBL" id="MBW48023.1"/>
    </source>
</evidence>
<sequence length="71" mass="7808">MVSPFFLLLLLCYHTTTGGRGCDSFSLRSATHPTTATAQKKTAMDDTKFEPPGTPQTQATKLKHNSKIQPR</sequence>
<dbReference type="EMBL" id="GGFK01014702">
    <property type="protein sequence ID" value="MBW48023.1"/>
    <property type="molecule type" value="Transcribed_RNA"/>
</dbReference>
<feature type="signal peptide" evidence="2">
    <location>
        <begin position="1"/>
        <end position="18"/>
    </location>
</feature>
<feature type="chain" id="PRO_5015005628" evidence="2">
    <location>
        <begin position="19"/>
        <end position="71"/>
    </location>
</feature>
<feature type="region of interest" description="Disordered" evidence="1">
    <location>
        <begin position="33"/>
        <end position="71"/>
    </location>
</feature>
<evidence type="ECO:0000256" key="1">
    <source>
        <dbReference type="SAM" id="MobiDB-lite"/>
    </source>
</evidence>
<feature type="compositionally biased region" description="Basic residues" evidence="1">
    <location>
        <begin position="61"/>
        <end position="71"/>
    </location>
</feature>
<evidence type="ECO:0000256" key="2">
    <source>
        <dbReference type="SAM" id="SignalP"/>
    </source>
</evidence>